<feature type="transmembrane region" description="Helical" evidence="5">
    <location>
        <begin position="173"/>
        <end position="191"/>
    </location>
</feature>
<feature type="transmembrane region" description="Helical" evidence="5">
    <location>
        <begin position="82"/>
        <end position="101"/>
    </location>
</feature>
<dbReference type="GO" id="GO:0016020">
    <property type="term" value="C:membrane"/>
    <property type="evidence" value="ECO:0007669"/>
    <property type="project" value="UniProtKB-SubCell"/>
</dbReference>
<dbReference type="AlphaFoldDB" id="R4XHX0"/>
<dbReference type="Gene3D" id="1.10.3730.20">
    <property type="match status" value="1"/>
</dbReference>
<dbReference type="GO" id="GO:0015095">
    <property type="term" value="F:magnesium ion transmembrane transporter activity"/>
    <property type="evidence" value="ECO:0007669"/>
    <property type="project" value="InterPro"/>
</dbReference>
<comment type="caution">
    <text evidence="6">The sequence shown here is derived from an EMBL/GenBank/DDBJ whole genome shotgun (WGS) entry which is preliminary data.</text>
</comment>
<evidence type="ECO:0000256" key="1">
    <source>
        <dbReference type="ARBA" id="ARBA00004141"/>
    </source>
</evidence>
<keyword evidence="4 5" id="KW-0472">Membrane</keyword>
<protein>
    <recommendedName>
        <fullName evidence="8">DUF803 domain membrane protein</fullName>
    </recommendedName>
</protein>
<proteinExistence type="predicted"/>
<comment type="subcellular location">
    <subcellularLocation>
        <location evidence="1">Membrane</location>
        <topology evidence="1">Multi-pass membrane protein</topology>
    </subcellularLocation>
</comment>
<feature type="transmembrane region" description="Helical" evidence="5">
    <location>
        <begin position="211"/>
        <end position="230"/>
    </location>
</feature>
<sequence>MSNTIGCVISILGNVVVSLSLNIQRLAHKKLGHDNNTQEAEDGAESNGNYLRSGWWWSGIVLMAIGETGNFLAYAFAPASVVATLGTTGLIANVFFAPLILKEKFRRIDLVGVAIAIAGGVTVVLSAQAEQPQLDPQEILEAVSQRPFLAYLAVALTLIIGLLYLSPKYGDRYILLDLGLVALFGGFTALSTKGVSSMLSTLFYKALRYPIFWTLLVVLISTAVLQVRYLNRSLANFDSTRVIPCQFCTFTISTIVGSAILYKDFERMSPGTIAMFICGCLLTFLGVWITSYRTDARAESSQDHRNTVNTNRRIQRTISTIFSEQTPLINEVVPSTRPNSRRLKSSNAQTGPLLNYFIAKADNARHLHRGSLDSTAYSSSPHSNGLLRVPRDLILQPSSV</sequence>
<dbReference type="EMBL" id="CAHR02000202">
    <property type="protein sequence ID" value="CCG84103.1"/>
    <property type="molecule type" value="Genomic_DNA"/>
</dbReference>
<evidence type="ECO:0000256" key="4">
    <source>
        <dbReference type="ARBA" id="ARBA00023136"/>
    </source>
</evidence>
<dbReference type="SUPFAM" id="SSF103481">
    <property type="entry name" value="Multidrug resistance efflux transporter EmrE"/>
    <property type="match status" value="1"/>
</dbReference>
<evidence type="ECO:0000313" key="7">
    <source>
        <dbReference type="Proteomes" id="UP000013776"/>
    </source>
</evidence>
<evidence type="ECO:0000256" key="5">
    <source>
        <dbReference type="SAM" id="Phobius"/>
    </source>
</evidence>
<dbReference type="PANTHER" id="PTHR12570">
    <property type="match status" value="1"/>
</dbReference>
<keyword evidence="2 5" id="KW-0812">Transmembrane</keyword>
<feature type="transmembrane region" description="Helical" evidence="5">
    <location>
        <begin position="148"/>
        <end position="166"/>
    </location>
</feature>
<evidence type="ECO:0000256" key="2">
    <source>
        <dbReference type="ARBA" id="ARBA00022692"/>
    </source>
</evidence>
<dbReference type="InterPro" id="IPR037185">
    <property type="entry name" value="EmrE-like"/>
</dbReference>
<dbReference type="Proteomes" id="UP000013776">
    <property type="component" value="Unassembled WGS sequence"/>
</dbReference>
<feature type="transmembrane region" description="Helical" evidence="5">
    <location>
        <begin position="242"/>
        <end position="262"/>
    </location>
</feature>
<evidence type="ECO:0008006" key="8">
    <source>
        <dbReference type="Google" id="ProtNLM"/>
    </source>
</evidence>
<feature type="transmembrane region" description="Helical" evidence="5">
    <location>
        <begin position="268"/>
        <end position="289"/>
    </location>
</feature>
<dbReference type="InterPro" id="IPR008521">
    <property type="entry name" value="Mg_trans_NIPA"/>
</dbReference>
<dbReference type="eggNOG" id="KOG2922">
    <property type="taxonomic scope" value="Eukaryota"/>
</dbReference>
<organism evidence="6 7">
    <name type="scientific">Taphrina deformans (strain PYCC 5710 / ATCC 11124 / CBS 356.35 / IMI 108563 / JCM 9778 / NBRC 8474)</name>
    <name type="common">Peach leaf curl fungus</name>
    <name type="synonym">Lalaria deformans</name>
    <dbReference type="NCBI Taxonomy" id="1097556"/>
    <lineage>
        <taxon>Eukaryota</taxon>
        <taxon>Fungi</taxon>
        <taxon>Dikarya</taxon>
        <taxon>Ascomycota</taxon>
        <taxon>Taphrinomycotina</taxon>
        <taxon>Taphrinomycetes</taxon>
        <taxon>Taphrinales</taxon>
        <taxon>Taphrinaceae</taxon>
        <taxon>Taphrina</taxon>
    </lineage>
</organism>
<dbReference type="Pfam" id="PF05653">
    <property type="entry name" value="Mg_trans_NIPA"/>
    <property type="match status" value="1"/>
</dbReference>
<evidence type="ECO:0000313" key="6">
    <source>
        <dbReference type="EMBL" id="CCG84103.1"/>
    </source>
</evidence>
<dbReference type="OrthoDB" id="165382at2759"/>
<feature type="transmembrane region" description="Helical" evidence="5">
    <location>
        <begin position="108"/>
        <end position="128"/>
    </location>
</feature>
<gene>
    <name evidence="6" type="ORF">TAPDE_004502</name>
</gene>
<accession>R4XHX0</accession>
<reference evidence="6 7" key="1">
    <citation type="journal article" date="2013" name="MBio">
        <title>Genome sequencing of the plant pathogen Taphrina deformans, the causal agent of peach leaf curl.</title>
        <authorList>
            <person name="Cisse O.H."/>
            <person name="Almeida J.M.G.C.F."/>
            <person name="Fonseca A."/>
            <person name="Kumar A.A."/>
            <person name="Salojaervi J."/>
            <person name="Overmyer K."/>
            <person name="Hauser P.M."/>
            <person name="Pagni M."/>
        </authorList>
    </citation>
    <scope>NUCLEOTIDE SEQUENCE [LARGE SCALE GENOMIC DNA]</scope>
    <source>
        <strain evidence="7">PYCC 5710 / ATCC 11124 / CBS 356.35 / IMI 108563 / JCM 9778 / NBRC 8474</strain>
    </source>
</reference>
<dbReference type="PANTHER" id="PTHR12570:SF65">
    <property type="entry name" value="MAGNESIUM TRANSPORTER NIPA9-RELATED"/>
    <property type="match status" value="1"/>
</dbReference>
<keyword evidence="3 5" id="KW-1133">Transmembrane helix</keyword>
<dbReference type="VEuPathDB" id="FungiDB:TAPDE_004502"/>
<evidence type="ECO:0000256" key="3">
    <source>
        <dbReference type="ARBA" id="ARBA00022989"/>
    </source>
</evidence>
<name>R4XHX0_TAPDE</name>
<keyword evidence="7" id="KW-1185">Reference proteome</keyword>